<evidence type="ECO:0000313" key="9">
    <source>
        <dbReference type="Proteomes" id="UP000198817"/>
    </source>
</evidence>
<keyword evidence="9" id="KW-1185">Reference proteome</keyword>
<dbReference type="InterPro" id="IPR029510">
    <property type="entry name" value="Ald_DH_CS_GLU"/>
</dbReference>
<dbReference type="FunFam" id="3.40.605.10:FF:000007">
    <property type="entry name" value="NAD/NADP-dependent betaine aldehyde dehydrogenase"/>
    <property type="match status" value="1"/>
</dbReference>
<dbReference type="Gene3D" id="3.40.309.10">
    <property type="entry name" value="Aldehyde Dehydrogenase, Chain A, domain 2"/>
    <property type="match status" value="1"/>
</dbReference>
<evidence type="ECO:0000256" key="1">
    <source>
        <dbReference type="ARBA" id="ARBA00009986"/>
    </source>
</evidence>
<evidence type="ECO:0000256" key="2">
    <source>
        <dbReference type="ARBA" id="ARBA00023002"/>
    </source>
</evidence>
<dbReference type="PANTHER" id="PTHR42804">
    <property type="entry name" value="ALDEHYDE DEHYDROGENASE"/>
    <property type="match status" value="1"/>
</dbReference>
<dbReference type="FunFam" id="3.40.605.10:FF:000026">
    <property type="entry name" value="Aldehyde dehydrogenase, putative"/>
    <property type="match status" value="1"/>
</dbReference>
<dbReference type="EC" id="1.2.1.3" evidence="3"/>
<dbReference type="RefSeq" id="WP_090469883.1">
    <property type="nucleotide sequence ID" value="NZ_FOWF01000001.1"/>
</dbReference>
<dbReference type="SUPFAM" id="SSF53720">
    <property type="entry name" value="ALDH-like"/>
    <property type="match status" value="1"/>
</dbReference>
<dbReference type="Pfam" id="PF00171">
    <property type="entry name" value="Aldedh"/>
    <property type="match status" value="1"/>
</dbReference>
<dbReference type="STRING" id="155865.SAMN05216515_10114"/>
<dbReference type="Gene3D" id="3.40.605.10">
    <property type="entry name" value="Aldehyde Dehydrogenase, Chain A, domain 1"/>
    <property type="match status" value="1"/>
</dbReference>
<dbReference type="InterPro" id="IPR016161">
    <property type="entry name" value="Ald_DH/histidinol_DH"/>
</dbReference>
<feature type="active site" evidence="5">
    <location>
        <position position="245"/>
    </location>
</feature>
<dbReference type="PANTHER" id="PTHR42804:SF1">
    <property type="entry name" value="ALDEHYDE DEHYDROGENASE-RELATED"/>
    <property type="match status" value="1"/>
</dbReference>
<comment type="similarity">
    <text evidence="1 6">Belongs to the aldehyde dehydrogenase family.</text>
</comment>
<accession>A0A1I7FI46</accession>
<dbReference type="AlphaFoldDB" id="A0A1I7FI46"/>
<comment type="catalytic activity">
    <reaction evidence="4">
        <text>an aldehyde + NAD(+) + H2O = a carboxylate + NADH + 2 H(+)</text>
        <dbReference type="Rhea" id="RHEA:16185"/>
        <dbReference type="ChEBI" id="CHEBI:15377"/>
        <dbReference type="ChEBI" id="CHEBI:15378"/>
        <dbReference type="ChEBI" id="CHEBI:17478"/>
        <dbReference type="ChEBI" id="CHEBI:29067"/>
        <dbReference type="ChEBI" id="CHEBI:57540"/>
        <dbReference type="ChEBI" id="CHEBI:57945"/>
        <dbReference type="EC" id="1.2.1.3"/>
    </reaction>
</comment>
<evidence type="ECO:0000256" key="6">
    <source>
        <dbReference type="RuleBase" id="RU003345"/>
    </source>
</evidence>
<dbReference type="PROSITE" id="PS00070">
    <property type="entry name" value="ALDEHYDE_DEHYDR_CYS"/>
    <property type="match status" value="1"/>
</dbReference>
<keyword evidence="2 6" id="KW-0560">Oxidoreductase</keyword>
<organism evidence="8 9">
    <name type="scientific">Eubacterium pyruvativorans</name>
    <dbReference type="NCBI Taxonomy" id="155865"/>
    <lineage>
        <taxon>Bacteria</taxon>
        <taxon>Bacillati</taxon>
        <taxon>Bacillota</taxon>
        <taxon>Clostridia</taxon>
        <taxon>Eubacteriales</taxon>
        <taxon>Eubacteriaceae</taxon>
        <taxon>Eubacterium</taxon>
    </lineage>
</organism>
<dbReference type="PROSITE" id="PS00687">
    <property type="entry name" value="ALDEHYDE_DEHYDR_GLU"/>
    <property type="match status" value="1"/>
</dbReference>
<evidence type="ECO:0000313" key="8">
    <source>
        <dbReference type="EMBL" id="SFU35861.1"/>
    </source>
</evidence>
<feature type="domain" description="Aldehyde dehydrogenase" evidence="7">
    <location>
        <begin position="19"/>
        <end position="466"/>
    </location>
</feature>
<dbReference type="EMBL" id="FPBT01000002">
    <property type="protein sequence ID" value="SFU35861.1"/>
    <property type="molecule type" value="Genomic_DNA"/>
</dbReference>
<protein>
    <recommendedName>
        <fullName evidence="3">aldehyde dehydrogenase (NAD(+))</fullName>
        <ecNumber evidence="3">1.2.1.3</ecNumber>
    </recommendedName>
</protein>
<dbReference type="GO" id="GO:0004029">
    <property type="term" value="F:aldehyde dehydrogenase (NAD+) activity"/>
    <property type="evidence" value="ECO:0007669"/>
    <property type="project" value="UniProtKB-EC"/>
</dbReference>
<dbReference type="InterPro" id="IPR016162">
    <property type="entry name" value="Ald_DH_N"/>
</dbReference>
<evidence type="ECO:0000256" key="3">
    <source>
        <dbReference type="ARBA" id="ARBA00024226"/>
    </source>
</evidence>
<evidence type="ECO:0000256" key="4">
    <source>
        <dbReference type="ARBA" id="ARBA00049194"/>
    </source>
</evidence>
<name>A0A1I7FI46_9FIRM</name>
<dbReference type="InterPro" id="IPR016163">
    <property type="entry name" value="Ald_DH_C"/>
</dbReference>
<evidence type="ECO:0000259" key="7">
    <source>
        <dbReference type="Pfam" id="PF00171"/>
    </source>
</evidence>
<dbReference type="OrthoDB" id="9762913at2"/>
<dbReference type="InterPro" id="IPR015590">
    <property type="entry name" value="Aldehyde_DH_dom"/>
</dbReference>
<dbReference type="Proteomes" id="UP000198817">
    <property type="component" value="Unassembled WGS sequence"/>
</dbReference>
<gene>
    <name evidence="8" type="ORF">SAMN05216508_102153</name>
</gene>
<sequence>MKKYKMIIGGKNNNTICPDTFPITNPSTGDVFCEVEKARPADVDKAVVTARNAFNSWHTSNPCQRALILERTGNLIEEHAELFIDTITEEIGMPIKYCREWQVDNSISEAHYYAKIVKQYPFEKHTPNGVIRREPYGVTALMTPWNYPLDQITLKAFPAIAAGNTVIVKPSRKAPLSALILAKLMKKAGLPDGVFNVVTGLGNELGDYLATHPDIRCFSFTGSTQVGLRIGGLSTSSNAKHTLLEMGGKSAILLLRSGDAKKAVKEAATSVFINSGQTCCAFTRLLIPKEKKEEIENYLVQIINSYKVGNPKNPATDIGPVVSKQAYDKINAYITAARDEQMTIISSKNEIPERGWYIKPTAIIGASAEMKIAKEEIFGPVLTVILYETEAEALQIANSLEYGLDGAVFGEQAEAEQIARKMQAGNVHVNGAPYNISMPFGGYKQSGIGREGGIEGFEEYLETKSIFI</sequence>
<reference evidence="8 9" key="1">
    <citation type="submission" date="2016-10" db="EMBL/GenBank/DDBJ databases">
        <authorList>
            <person name="de Groot N.N."/>
        </authorList>
    </citation>
    <scope>NUCLEOTIDE SEQUENCE [LARGE SCALE GENOMIC DNA]</scope>
    <source>
        <strain evidence="8 9">KHGC13</strain>
    </source>
</reference>
<evidence type="ECO:0000256" key="5">
    <source>
        <dbReference type="PROSITE-ProRule" id="PRU10007"/>
    </source>
</evidence>
<dbReference type="InterPro" id="IPR016160">
    <property type="entry name" value="Ald_DH_CS_CYS"/>
</dbReference>
<proteinExistence type="inferred from homology"/>